<comment type="subcellular location">
    <subcellularLocation>
        <location evidence="1 9">Cytoplasm</location>
    </subcellularLocation>
</comment>
<comment type="similarity">
    <text evidence="3 9">Belongs to the transaldolase family. Type 3B subfamily.</text>
</comment>
<dbReference type="InterPro" id="IPR022999">
    <property type="entry name" value="Transaldolase_3B"/>
</dbReference>
<name>C8X2J1_DESRD</name>
<feature type="active site" description="Schiff-base intermediate with substrate" evidence="9">
    <location>
        <position position="83"/>
    </location>
</feature>
<keyword evidence="4 9" id="KW-0963">Cytoplasm</keyword>
<dbReference type="PANTHER" id="PTHR10683:SF40">
    <property type="entry name" value="FRUCTOSE-6-PHOSPHATE ALDOLASE 1-RELATED"/>
    <property type="match status" value="1"/>
</dbReference>
<dbReference type="OrthoDB" id="9807051at2"/>
<dbReference type="GO" id="GO:0016832">
    <property type="term" value="F:aldehyde-lyase activity"/>
    <property type="evidence" value="ECO:0007669"/>
    <property type="project" value="InterPro"/>
</dbReference>
<dbReference type="SUPFAM" id="SSF51569">
    <property type="entry name" value="Aldolase"/>
    <property type="match status" value="1"/>
</dbReference>
<dbReference type="UniPathway" id="UPA00115">
    <property type="reaction ID" value="UER00414"/>
</dbReference>
<evidence type="ECO:0000256" key="6">
    <source>
        <dbReference type="ARBA" id="ARBA00023126"/>
    </source>
</evidence>
<evidence type="ECO:0000256" key="3">
    <source>
        <dbReference type="ARBA" id="ARBA00005740"/>
    </source>
</evidence>
<evidence type="ECO:0000256" key="1">
    <source>
        <dbReference type="ARBA" id="ARBA00004496"/>
    </source>
</evidence>
<dbReference type="PANTHER" id="PTHR10683">
    <property type="entry name" value="TRANSALDOLASE"/>
    <property type="match status" value="1"/>
</dbReference>
<dbReference type="GO" id="GO:0005975">
    <property type="term" value="P:carbohydrate metabolic process"/>
    <property type="evidence" value="ECO:0007669"/>
    <property type="project" value="InterPro"/>
</dbReference>
<comment type="catalytic activity">
    <reaction evidence="8 9">
        <text>D-sedoheptulose 7-phosphate + D-glyceraldehyde 3-phosphate = D-erythrose 4-phosphate + beta-D-fructose 6-phosphate</text>
        <dbReference type="Rhea" id="RHEA:17053"/>
        <dbReference type="ChEBI" id="CHEBI:16897"/>
        <dbReference type="ChEBI" id="CHEBI:57483"/>
        <dbReference type="ChEBI" id="CHEBI:57634"/>
        <dbReference type="ChEBI" id="CHEBI:59776"/>
        <dbReference type="EC" id="2.2.1.2"/>
    </reaction>
</comment>
<dbReference type="EMBL" id="CP001734">
    <property type="protein sequence ID" value="ACV68638.1"/>
    <property type="molecule type" value="Genomic_DNA"/>
</dbReference>
<dbReference type="InterPro" id="IPR033919">
    <property type="entry name" value="TSA/FSA_arc/bac"/>
</dbReference>
<keyword evidence="6 9" id="KW-0570">Pentose shunt</keyword>
<dbReference type="RefSeq" id="WP_015751785.1">
    <property type="nucleotide sequence ID" value="NC_013223.1"/>
</dbReference>
<evidence type="ECO:0000313" key="11">
    <source>
        <dbReference type="Proteomes" id="UP000001052"/>
    </source>
</evidence>
<dbReference type="eggNOG" id="COG0176">
    <property type="taxonomic scope" value="Bacteria"/>
</dbReference>
<dbReference type="HOGENOM" id="CLU_079764_0_0_7"/>
<evidence type="ECO:0000256" key="7">
    <source>
        <dbReference type="ARBA" id="ARBA00023270"/>
    </source>
</evidence>
<dbReference type="GO" id="GO:0005737">
    <property type="term" value="C:cytoplasm"/>
    <property type="evidence" value="ECO:0007669"/>
    <property type="project" value="UniProtKB-SubCell"/>
</dbReference>
<dbReference type="PROSITE" id="PS01054">
    <property type="entry name" value="TRANSALDOLASE_1"/>
    <property type="match status" value="1"/>
</dbReference>
<evidence type="ECO:0000256" key="5">
    <source>
        <dbReference type="ARBA" id="ARBA00022679"/>
    </source>
</evidence>
<keyword evidence="7 9" id="KW-0704">Schiff base</keyword>
<dbReference type="InterPro" id="IPR001585">
    <property type="entry name" value="TAL/FSA"/>
</dbReference>
<reference evidence="10 11" key="2">
    <citation type="journal article" date="2010" name="Stand. Genomic Sci.">
        <title>Complete genome sequence of Desulfohalobium retbaense type strain (HR(100)).</title>
        <authorList>
            <person name="Spring S."/>
            <person name="Nolan M."/>
            <person name="Lapidus A."/>
            <person name="Glavina Del Rio T."/>
            <person name="Copeland A."/>
            <person name="Tice H."/>
            <person name="Cheng J.F."/>
            <person name="Lucas S."/>
            <person name="Land M."/>
            <person name="Chen F."/>
            <person name="Bruce D."/>
            <person name="Goodwin L."/>
            <person name="Pitluck S."/>
            <person name="Ivanova N."/>
            <person name="Mavromatis K."/>
            <person name="Mikhailova N."/>
            <person name="Pati A."/>
            <person name="Chen A."/>
            <person name="Palaniappan K."/>
            <person name="Hauser L."/>
            <person name="Chang Y.J."/>
            <person name="Jeffries C.D."/>
            <person name="Munk C."/>
            <person name="Kiss H."/>
            <person name="Chain P."/>
            <person name="Han C."/>
            <person name="Brettin T."/>
            <person name="Detter J.C."/>
            <person name="Schuler E."/>
            <person name="Goker M."/>
            <person name="Rohde M."/>
            <person name="Bristow J."/>
            <person name="Eisen J.A."/>
            <person name="Markowitz V."/>
            <person name="Hugenholtz P."/>
            <person name="Kyrpides N.C."/>
            <person name="Klenk H.P."/>
        </authorList>
    </citation>
    <scope>NUCLEOTIDE SEQUENCE [LARGE SCALE GENOMIC DNA]</scope>
    <source>
        <strain evidence="10 11">DSM 5692</strain>
    </source>
</reference>
<dbReference type="PROSITE" id="PS00958">
    <property type="entry name" value="TRANSALDOLASE_2"/>
    <property type="match status" value="1"/>
</dbReference>
<dbReference type="InterPro" id="IPR013785">
    <property type="entry name" value="Aldolase_TIM"/>
</dbReference>
<dbReference type="Gene3D" id="3.20.20.70">
    <property type="entry name" value="Aldolase class I"/>
    <property type="match status" value="1"/>
</dbReference>
<evidence type="ECO:0000256" key="9">
    <source>
        <dbReference type="HAMAP-Rule" id="MF_00494"/>
    </source>
</evidence>
<dbReference type="InterPro" id="IPR004731">
    <property type="entry name" value="Transaldolase_3B/F6P_aldolase"/>
</dbReference>
<dbReference type="GO" id="GO:0006098">
    <property type="term" value="P:pentose-phosphate shunt"/>
    <property type="evidence" value="ECO:0007669"/>
    <property type="project" value="UniProtKB-UniRule"/>
</dbReference>
<dbReference type="NCBIfam" id="TIGR00875">
    <property type="entry name" value="fsa_talC_mipB"/>
    <property type="match status" value="1"/>
</dbReference>
<gene>
    <name evidence="9" type="primary">tal</name>
    <name evidence="10" type="ordered locus">Dret_1350</name>
</gene>
<evidence type="ECO:0000256" key="4">
    <source>
        <dbReference type="ARBA" id="ARBA00022490"/>
    </source>
</evidence>
<evidence type="ECO:0000313" key="10">
    <source>
        <dbReference type="EMBL" id="ACV68638.1"/>
    </source>
</evidence>
<dbReference type="HAMAP" id="MF_00494">
    <property type="entry name" value="Transaldolase_3b"/>
    <property type="match status" value="1"/>
</dbReference>
<accession>C8X2J1</accession>
<evidence type="ECO:0000256" key="2">
    <source>
        <dbReference type="ARBA" id="ARBA00004857"/>
    </source>
</evidence>
<keyword evidence="5 9" id="KW-0808">Transferase</keyword>
<proteinExistence type="inferred from homology"/>
<comment type="function">
    <text evidence="9">Transaldolase is important for the balance of metabolites in the pentose-phosphate pathway.</text>
</comment>
<dbReference type="GO" id="GO:0004801">
    <property type="term" value="F:transaldolase activity"/>
    <property type="evidence" value="ECO:0007669"/>
    <property type="project" value="UniProtKB-UniRule"/>
</dbReference>
<dbReference type="EC" id="2.2.1.2" evidence="9"/>
<sequence length="217" mass="23319">MRFFLDTANRGDIAQAHQWGLIDGVTTNPSLLAKEGGDWRAVAREICDLVEGPVSLEVIATETEAMIAEARDLVKIAPNVVVKIPMTLPGLQAVRDLAAQEIPTNVTLVFSPAQALLAAKAGASYISPFVGRLDDIGHNGMDIVAQILEIFQNYNFQAEVLVASVRHSNHVLEAAQLGADIVTLPMAVLKKLAGHPLTDQGLEKFLADWKTLDSSTS</sequence>
<dbReference type="CDD" id="cd00956">
    <property type="entry name" value="Transaldolase_FSA"/>
    <property type="match status" value="1"/>
</dbReference>
<keyword evidence="11" id="KW-1185">Reference proteome</keyword>
<dbReference type="Pfam" id="PF00923">
    <property type="entry name" value="TAL_FSA"/>
    <property type="match status" value="1"/>
</dbReference>
<dbReference type="KEGG" id="drt:Dret_1350"/>
<reference evidence="11" key="1">
    <citation type="submission" date="2009-09" db="EMBL/GenBank/DDBJ databases">
        <title>The complete chromosome of Desulfohalobium retbaense DSM 5692.</title>
        <authorList>
            <consortium name="US DOE Joint Genome Institute (JGI-PGF)"/>
            <person name="Lucas S."/>
            <person name="Copeland A."/>
            <person name="Lapidus A."/>
            <person name="Glavina del Rio T."/>
            <person name="Dalin E."/>
            <person name="Tice H."/>
            <person name="Bruce D."/>
            <person name="Goodwin L."/>
            <person name="Pitluck S."/>
            <person name="Kyrpides N."/>
            <person name="Mavromatis K."/>
            <person name="Ivanova N."/>
            <person name="Mikhailova N."/>
            <person name="Munk A.C."/>
            <person name="Brettin T."/>
            <person name="Detter J.C."/>
            <person name="Han C."/>
            <person name="Tapia R."/>
            <person name="Larimer F."/>
            <person name="Land M."/>
            <person name="Hauser L."/>
            <person name="Markowitz V."/>
            <person name="Cheng J.-F."/>
            <person name="Hugenholtz P."/>
            <person name="Woyke T."/>
            <person name="Wu D."/>
            <person name="Spring S."/>
            <person name="Klenk H.-P."/>
            <person name="Eisen J.A."/>
        </authorList>
    </citation>
    <scope>NUCLEOTIDE SEQUENCE [LARGE SCALE GENOMIC DNA]</scope>
    <source>
        <strain evidence="11">DSM 5692</strain>
    </source>
</reference>
<comment type="pathway">
    <text evidence="2 9">Carbohydrate degradation; pentose phosphate pathway; D-glyceraldehyde 3-phosphate and beta-D-fructose 6-phosphate from D-ribose 5-phosphate and D-xylulose 5-phosphate (non-oxidative stage): step 2/3.</text>
</comment>
<dbReference type="AlphaFoldDB" id="C8X2J1"/>
<dbReference type="FunFam" id="3.20.20.70:FF:000018">
    <property type="entry name" value="Probable transaldolase"/>
    <property type="match status" value="1"/>
</dbReference>
<organism evidence="10 11">
    <name type="scientific">Desulfohalobium retbaense (strain ATCC 49708 / DSM 5692 / JCM 16813 / HR100)</name>
    <dbReference type="NCBI Taxonomy" id="485915"/>
    <lineage>
        <taxon>Bacteria</taxon>
        <taxon>Pseudomonadati</taxon>
        <taxon>Thermodesulfobacteriota</taxon>
        <taxon>Desulfovibrionia</taxon>
        <taxon>Desulfovibrionales</taxon>
        <taxon>Desulfohalobiaceae</taxon>
        <taxon>Desulfohalobium</taxon>
    </lineage>
</organism>
<dbReference type="GO" id="GO:0042182">
    <property type="term" value="P:ketone catabolic process"/>
    <property type="evidence" value="ECO:0007669"/>
    <property type="project" value="UniProtKB-ARBA"/>
</dbReference>
<dbReference type="Proteomes" id="UP000001052">
    <property type="component" value="Chromosome"/>
</dbReference>
<dbReference type="InterPro" id="IPR018225">
    <property type="entry name" value="Transaldolase_AS"/>
</dbReference>
<dbReference type="STRING" id="485915.Dret_1350"/>
<evidence type="ECO:0000256" key="8">
    <source>
        <dbReference type="ARBA" id="ARBA00048810"/>
    </source>
</evidence>
<protein>
    <recommendedName>
        <fullName evidence="9">Probable transaldolase</fullName>
        <ecNumber evidence="9">2.2.1.2</ecNumber>
    </recommendedName>
</protein>